<dbReference type="Proteomes" id="UP000188481">
    <property type="component" value="Unassembled WGS sequence"/>
</dbReference>
<keyword evidence="4" id="KW-1185">Reference proteome</keyword>
<proteinExistence type="predicted"/>
<feature type="coiled-coil region" evidence="1">
    <location>
        <begin position="60"/>
        <end position="87"/>
    </location>
</feature>
<gene>
    <name evidence="3" type="ORF">BKK54_04260</name>
</gene>
<organism evidence="3 4">
    <name type="scientific">Rodentibacter genomosp. 1</name>
    <dbReference type="NCBI Taxonomy" id="1908264"/>
    <lineage>
        <taxon>Bacteria</taxon>
        <taxon>Pseudomonadati</taxon>
        <taxon>Pseudomonadota</taxon>
        <taxon>Gammaproteobacteria</taxon>
        <taxon>Pasteurellales</taxon>
        <taxon>Pasteurellaceae</taxon>
        <taxon>Rodentibacter</taxon>
    </lineage>
</organism>
<evidence type="ECO:0000259" key="2">
    <source>
        <dbReference type="Pfam" id="PF14301"/>
    </source>
</evidence>
<dbReference type="AlphaFoldDB" id="A0A1V3J6Q3"/>
<evidence type="ECO:0000313" key="4">
    <source>
        <dbReference type="Proteomes" id="UP000188481"/>
    </source>
</evidence>
<reference evidence="3 4" key="1">
    <citation type="submission" date="2016-10" db="EMBL/GenBank/DDBJ databases">
        <title>Rodentibacter gen. nov. and new species.</title>
        <authorList>
            <person name="Christensen H."/>
        </authorList>
    </citation>
    <scope>NUCLEOTIDE SEQUENCE [LARGE SCALE GENOMIC DNA]</scope>
    <source>
        <strain evidence="4">ppn416</strain>
    </source>
</reference>
<dbReference type="RefSeq" id="WP_158074611.1">
    <property type="nucleotide sequence ID" value="NZ_MLHN01000008.1"/>
</dbReference>
<dbReference type="EMBL" id="MLHN01000008">
    <property type="protein sequence ID" value="OOF50916.1"/>
    <property type="molecule type" value="Genomic_DNA"/>
</dbReference>
<name>A0A1V3J6Q3_9PAST</name>
<sequence>MYFDIDRNSFLIEGVDEIPSNAIKVDDAQAEEIMRQLEQGATISINNGQLKITTNTYQLNASKNERIEEEREQIRQAINAKRDQTDASGVFVAQIGKWVDSDDKAYQNILGFKASLDLLGDMEIEWTWADNTSSTINRQTLAVIVGALLQAKQANHANAIKHKEAVMLVDNPLEYDYSTGWTKTYVDYVAEVSNE</sequence>
<evidence type="ECO:0000313" key="3">
    <source>
        <dbReference type="EMBL" id="OOF50916.1"/>
    </source>
</evidence>
<evidence type="ECO:0000256" key="1">
    <source>
        <dbReference type="SAM" id="Coils"/>
    </source>
</evidence>
<dbReference type="InterPro" id="IPR025484">
    <property type="entry name" value="DUF4376"/>
</dbReference>
<comment type="caution">
    <text evidence="3">The sequence shown here is derived from an EMBL/GenBank/DDBJ whole genome shotgun (WGS) entry which is preliminary data.</text>
</comment>
<protein>
    <recommendedName>
        <fullName evidence="2">DUF4376 domain-containing protein</fullName>
    </recommendedName>
</protein>
<keyword evidence="1" id="KW-0175">Coiled coil</keyword>
<dbReference type="STRING" id="1908264.BKK54_04260"/>
<dbReference type="Pfam" id="PF14301">
    <property type="entry name" value="DUF4376"/>
    <property type="match status" value="1"/>
</dbReference>
<feature type="domain" description="DUF4376" evidence="2">
    <location>
        <begin position="70"/>
        <end position="178"/>
    </location>
</feature>
<accession>A0A1V3J6Q3</accession>